<name>A0ABW3NZ63_9SPHN</name>
<dbReference type="Proteomes" id="UP001597203">
    <property type="component" value="Unassembled WGS sequence"/>
</dbReference>
<dbReference type="RefSeq" id="WP_380909360.1">
    <property type="nucleotide sequence ID" value="NZ_JBHTLS010000079.1"/>
</dbReference>
<reference evidence="2" key="1">
    <citation type="journal article" date="2019" name="Int. J. Syst. Evol. Microbiol.">
        <title>The Global Catalogue of Microorganisms (GCM) 10K type strain sequencing project: providing services to taxonomists for standard genome sequencing and annotation.</title>
        <authorList>
            <consortium name="The Broad Institute Genomics Platform"/>
            <consortium name="The Broad Institute Genome Sequencing Center for Infectious Disease"/>
            <person name="Wu L."/>
            <person name="Ma J."/>
        </authorList>
    </citation>
    <scope>NUCLEOTIDE SEQUENCE [LARGE SCALE GENOMIC DNA]</scope>
    <source>
        <strain evidence="2">CCUG 54329</strain>
    </source>
</reference>
<evidence type="ECO:0000313" key="1">
    <source>
        <dbReference type="EMBL" id="MFD1104193.1"/>
    </source>
</evidence>
<gene>
    <name evidence="1" type="ORF">ACFQ24_04730</name>
</gene>
<proteinExistence type="predicted"/>
<comment type="caution">
    <text evidence="1">The sequence shown here is derived from an EMBL/GenBank/DDBJ whole genome shotgun (WGS) entry which is preliminary data.</text>
</comment>
<accession>A0ABW3NZ63</accession>
<keyword evidence="2" id="KW-1185">Reference proteome</keyword>
<sequence length="253" mass="27338">MTAENSALMAALEPTWANRELANVIRNLMHQGGWGLDTDAHDWRSDHPLLQAIASLSRPTQSSGEAVALRIGWWNDMRQRGVSQDVAIQKIMGALASFPAPLPAEREVDGEASVGVEVRQIETVTGDFMQEPGEPFWRIEINGYCAEFDSELAAKNFADQINALSAPAQPVSADTQAKSIIANLAAVVRVQNGNKHEDINGLLKTADDFLAAQPVSEQGAGEGSPPYRVDTKAVVTIIDDLLPQPAKENLCTQ</sequence>
<organism evidence="1 2">
    <name type="scientific">Sphingobium olei</name>
    <dbReference type="NCBI Taxonomy" id="420955"/>
    <lineage>
        <taxon>Bacteria</taxon>
        <taxon>Pseudomonadati</taxon>
        <taxon>Pseudomonadota</taxon>
        <taxon>Alphaproteobacteria</taxon>
        <taxon>Sphingomonadales</taxon>
        <taxon>Sphingomonadaceae</taxon>
        <taxon>Sphingobium</taxon>
    </lineage>
</organism>
<protein>
    <recommendedName>
        <fullName evidence="3">AbiTii domain-containing protein</fullName>
    </recommendedName>
</protein>
<evidence type="ECO:0008006" key="3">
    <source>
        <dbReference type="Google" id="ProtNLM"/>
    </source>
</evidence>
<evidence type="ECO:0000313" key="2">
    <source>
        <dbReference type="Proteomes" id="UP001597203"/>
    </source>
</evidence>
<dbReference type="EMBL" id="JBHTLS010000079">
    <property type="protein sequence ID" value="MFD1104193.1"/>
    <property type="molecule type" value="Genomic_DNA"/>
</dbReference>